<evidence type="ECO:0000313" key="1">
    <source>
        <dbReference type="EMBL" id="SFQ80152.1"/>
    </source>
</evidence>
<dbReference type="OrthoDB" id="3631791at2"/>
<dbReference type="EMBL" id="FOWC01000027">
    <property type="protein sequence ID" value="SFQ80152.1"/>
    <property type="molecule type" value="Genomic_DNA"/>
</dbReference>
<dbReference type="RefSeq" id="WP_093577283.1">
    <property type="nucleotide sequence ID" value="NZ_FOWC01000027.1"/>
</dbReference>
<name>A0A1I6BGT3_9PSEU</name>
<reference evidence="1 2" key="1">
    <citation type="submission" date="2016-10" db="EMBL/GenBank/DDBJ databases">
        <authorList>
            <person name="de Groot N.N."/>
        </authorList>
    </citation>
    <scope>NUCLEOTIDE SEQUENCE [LARGE SCALE GENOMIC DNA]</scope>
    <source>
        <strain evidence="1 2">DSM 44637</strain>
    </source>
</reference>
<protein>
    <submittedName>
        <fullName evidence="1">Uncharacterized protein</fullName>
    </submittedName>
</protein>
<dbReference type="Proteomes" id="UP000199137">
    <property type="component" value="Unassembled WGS sequence"/>
</dbReference>
<proteinExistence type="predicted"/>
<sequence>MISNLKLAFPGTGLSLCMTVDAPRQGTGVSTFAHIDGTRRHIDGLRRIERNGAPAGITLASAAVVAAYPQVDVDLPTIKQFRVPLSIRERSS</sequence>
<dbReference type="STRING" id="112413.SAMN05421854_12741"/>
<accession>A0A1I6BGT3</accession>
<evidence type="ECO:0000313" key="2">
    <source>
        <dbReference type="Proteomes" id="UP000199137"/>
    </source>
</evidence>
<dbReference type="AlphaFoldDB" id="A0A1I6BGT3"/>
<organism evidence="1 2">
    <name type="scientific">Amycolatopsis rubida</name>
    <dbReference type="NCBI Taxonomy" id="112413"/>
    <lineage>
        <taxon>Bacteria</taxon>
        <taxon>Bacillati</taxon>
        <taxon>Actinomycetota</taxon>
        <taxon>Actinomycetes</taxon>
        <taxon>Pseudonocardiales</taxon>
        <taxon>Pseudonocardiaceae</taxon>
        <taxon>Amycolatopsis</taxon>
    </lineage>
</organism>
<gene>
    <name evidence="1" type="ORF">SAMN05421854_12741</name>
</gene>